<keyword evidence="4 9" id="KW-0378">Hydrolase</keyword>
<protein>
    <submittedName>
        <fullName evidence="9">M48 family metalloprotease</fullName>
        <ecNumber evidence="9">3.4.24.-</ecNumber>
    </submittedName>
</protein>
<evidence type="ECO:0000256" key="3">
    <source>
        <dbReference type="ARBA" id="ARBA00022723"/>
    </source>
</evidence>
<sequence>MKRYSALTFAVLLGLAGVASANELPDLGDSALANLPPHEERYIADMTVRELRRSGMVLDDVEVTEYLERLGYRLVAASNENRVNFRFFPIAENTINAWAVPGGVIGINTGLMVLSQHESELAAVMAHEIAHVTQHHYARMVESQKGAGLMTLGTLALAILAASQSRGGDAPMAAIAASEGYQAQRYLDFSRDLEREADRVGMATLKGAGFDMHAMPNFFDRMQKHYRNVDNGAFAFLRTHPVTGERISDSQSRAAEQAYRQWPDSVDYLLVREKARGLQLGPRAALDYYQGTTGQKKYTSEAAQQYGYAHALLLAGRADAAWVRLQQAQQALPGGHAMFESLAGSIRLQQGRLADAAALLAAGRERFPGAQALVYGEIDVKMRQNEGKQAIALLEGALAERGGDPGLHKRLAQAYALQGMQGPSHRAMAEYYALLDEPSTAIEQLNIARRSGGDFYQMSAIEARIKELRSRLDGRKFKEDPATRNPS</sequence>
<dbReference type="PANTHER" id="PTHR22726:SF1">
    <property type="entry name" value="METALLOENDOPEPTIDASE OMA1, MITOCHONDRIAL"/>
    <property type="match status" value="1"/>
</dbReference>
<dbReference type="Pfam" id="PF14559">
    <property type="entry name" value="TPR_19"/>
    <property type="match status" value="1"/>
</dbReference>
<evidence type="ECO:0000256" key="4">
    <source>
        <dbReference type="ARBA" id="ARBA00022801"/>
    </source>
</evidence>
<dbReference type="EC" id="3.4.24.-" evidence="9"/>
<dbReference type="SUPFAM" id="SSF48452">
    <property type="entry name" value="TPR-like"/>
    <property type="match status" value="1"/>
</dbReference>
<evidence type="ECO:0000256" key="1">
    <source>
        <dbReference type="ARBA" id="ARBA00001947"/>
    </source>
</evidence>
<name>A0ABT8B3N8_9NEIS</name>
<evidence type="ECO:0000256" key="6">
    <source>
        <dbReference type="ARBA" id="ARBA00023049"/>
    </source>
</evidence>
<dbReference type="Gene3D" id="1.25.40.10">
    <property type="entry name" value="Tetratricopeptide repeat domain"/>
    <property type="match status" value="1"/>
</dbReference>
<accession>A0ABT8B3N8</accession>
<feature type="chain" id="PRO_5046942096" evidence="7">
    <location>
        <begin position="22"/>
        <end position="487"/>
    </location>
</feature>
<feature type="domain" description="Peptidase M48" evidence="8">
    <location>
        <begin position="64"/>
        <end position="251"/>
    </location>
</feature>
<organism evidence="9 10">
    <name type="scientific">Chitinimonas viridis</name>
    <dbReference type="NCBI Taxonomy" id="664880"/>
    <lineage>
        <taxon>Bacteria</taxon>
        <taxon>Pseudomonadati</taxon>
        <taxon>Pseudomonadota</taxon>
        <taxon>Betaproteobacteria</taxon>
        <taxon>Neisseriales</taxon>
        <taxon>Chitinibacteraceae</taxon>
        <taxon>Chitinimonas</taxon>
    </lineage>
</organism>
<evidence type="ECO:0000313" key="10">
    <source>
        <dbReference type="Proteomes" id="UP001180081"/>
    </source>
</evidence>
<comment type="caution">
    <text evidence="9">The sequence shown here is derived from an EMBL/GenBank/DDBJ whole genome shotgun (WGS) entry which is preliminary data.</text>
</comment>
<dbReference type="InterPro" id="IPR011990">
    <property type="entry name" value="TPR-like_helical_dom_sf"/>
</dbReference>
<proteinExistence type="predicted"/>
<keyword evidence="5" id="KW-0862">Zinc</keyword>
<dbReference type="PANTHER" id="PTHR22726">
    <property type="entry name" value="METALLOENDOPEPTIDASE OMA1"/>
    <property type="match status" value="1"/>
</dbReference>
<dbReference type="InterPro" id="IPR001915">
    <property type="entry name" value="Peptidase_M48"/>
</dbReference>
<keyword evidence="6 9" id="KW-0482">Metalloprotease</keyword>
<dbReference type="Gene3D" id="3.30.2010.10">
    <property type="entry name" value="Metalloproteases ('zincins'), catalytic domain"/>
    <property type="match status" value="1"/>
</dbReference>
<reference evidence="9" key="1">
    <citation type="journal article" date="2014" name="Int. J. Syst. Evol. Microbiol.">
        <title>Complete genome of a new Firmicutes species belonging to the dominant human colonic microbiota ('Ruminococcus bicirculans') reveals two chromosomes and a selective capacity to utilize plant glucans.</title>
        <authorList>
            <consortium name="NISC Comparative Sequencing Program"/>
            <person name="Wegmann U."/>
            <person name="Louis P."/>
            <person name="Goesmann A."/>
            <person name="Henrissat B."/>
            <person name="Duncan S.H."/>
            <person name="Flint H.J."/>
        </authorList>
    </citation>
    <scope>NUCLEOTIDE SEQUENCE</scope>
    <source>
        <strain evidence="9">CECT 7703</strain>
    </source>
</reference>
<evidence type="ECO:0000313" key="9">
    <source>
        <dbReference type="EMBL" id="MDN3576634.1"/>
    </source>
</evidence>
<evidence type="ECO:0000256" key="5">
    <source>
        <dbReference type="ARBA" id="ARBA00022833"/>
    </source>
</evidence>
<keyword evidence="10" id="KW-1185">Reference proteome</keyword>
<feature type="signal peptide" evidence="7">
    <location>
        <begin position="1"/>
        <end position="21"/>
    </location>
</feature>
<dbReference type="RefSeq" id="WP_290332164.1">
    <property type="nucleotide sequence ID" value="NZ_JAUFPU010000005.1"/>
</dbReference>
<evidence type="ECO:0000256" key="7">
    <source>
        <dbReference type="SAM" id="SignalP"/>
    </source>
</evidence>
<gene>
    <name evidence="9" type="ORF">QWZ03_07635</name>
</gene>
<dbReference type="Proteomes" id="UP001180081">
    <property type="component" value="Unassembled WGS sequence"/>
</dbReference>
<keyword evidence="2" id="KW-0645">Protease</keyword>
<dbReference type="EMBL" id="JAUFPU010000005">
    <property type="protein sequence ID" value="MDN3576634.1"/>
    <property type="molecule type" value="Genomic_DNA"/>
</dbReference>
<reference evidence="9" key="2">
    <citation type="submission" date="2023-06" db="EMBL/GenBank/DDBJ databases">
        <authorList>
            <person name="Lucena T."/>
            <person name="Sun Q."/>
        </authorList>
    </citation>
    <scope>NUCLEOTIDE SEQUENCE</scope>
    <source>
        <strain evidence="9">CECT 7703</strain>
    </source>
</reference>
<keyword evidence="3" id="KW-0479">Metal-binding</keyword>
<dbReference type="Pfam" id="PF01435">
    <property type="entry name" value="Peptidase_M48"/>
    <property type="match status" value="1"/>
</dbReference>
<evidence type="ECO:0000256" key="2">
    <source>
        <dbReference type="ARBA" id="ARBA00022670"/>
    </source>
</evidence>
<evidence type="ECO:0000259" key="8">
    <source>
        <dbReference type="Pfam" id="PF01435"/>
    </source>
</evidence>
<comment type="cofactor">
    <cofactor evidence="1">
        <name>Zn(2+)</name>
        <dbReference type="ChEBI" id="CHEBI:29105"/>
    </cofactor>
</comment>
<dbReference type="GO" id="GO:0008237">
    <property type="term" value="F:metallopeptidase activity"/>
    <property type="evidence" value="ECO:0007669"/>
    <property type="project" value="UniProtKB-KW"/>
</dbReference>
<keyword evidence="7" id="KW-0732">Signal</keyword>
<dbReference type="InterPro" id="IPR051156">
    <property type="entry name" value="Mito/Outer_Membr_Metalloprot"/>
</dbReference>